<proteinExistence type="inferred from homology"/>
<dbReference type="EMBL" id="BDGG01000003">
    <property type="protein sequence ID" value="GAU96800.1"/>
    <property type="molecule type" value="Genomic_DNA"/>
</dbReference>
<dbReference type="InterPro" id="IPR009060">
    <property type="entry name" value="UBA-like_sf"/>
</dbReference>
<dbReference type="Proteomes" id="UP000186922">
    <property type="component" value="Unassembled WGS sequence"/>
</dbReference>
<evidence type="ECO:0000256" key="2">
    <source>
        <dbReference type="SAM" id="MobiDB-lite"/>
    </source>
</evidence>
<feature type="region of interest" description="Disordered" evidence="2">
    <location>
        <begin position="48"/>
        <end position="116"/>
    </location>
</feature>
<evidence type="ECO:0000313" key="5">
    <source>
        <dbReference type="Proteomes" id="UP000186922"/>
    </source>
</evidence>
<gene>
    <name evidence="4" type="primary">RvY_08188-1</name>
    <name evidence="4" type="synonym">RvY_08188.1</name>
    <name evidence="4" type="ORF">RvY_08188</name>
</gene>
<dbReference type="PROSITE" id="PS51257">
    <property type="entry name" value="PROKAR_LIPOPROTEIN"/>
    <property type="match status" value="1"/>
</dbReference>
<dbReference type="Pfam" id="PF22566">
    <property type="entry name" value="UBA_8"/>
    <property type="match status" value="1"/>
</dbReference>
<dbReference type="SUPFAM" id="SSF46934">
    <property type="entry name" value="UBA-like"/>
    <property type="match status" value="1"/>
</dbReference>
<accession>A0A1D1V7B8</accession>
<comment type="similarity">
    <text evidence="1">Belongs to the UBALD family.</text>
</comment>
<dbReference type="PANTHER" id="PTHR31993:SF4">
    <property type="entry name" value="UBA-LIKE DOMAIN-CONTAINING PROTEIN"/>
    <property type="match status" value="1"/>
</dbReference>
<dbReference type="AlphaFoldDB" id="A0A1D1V7B8"/>
<keyword evidence="5" id="KW-1185">Reference proteome</keyword>
<name>A0A1D1V7B8_RAMVA</name>
<sequence>MDGLKQSVMVNQFAMVTGCSSDDAQTALKNTNWQLEIALSKFFQGATPPASIRQQQNPMCAPANTPATPPNFSEALLNFSKMSTNSAAASGGSNHHSPKENSHAFKAPQAFQGKPS</sequence>
<reference evidence="4 5" key="1">
    <citation type="journal article" date="2016" name="Nat. Commun.">
        <title>Extremotolerant tardigrade genome and improved radiotolerance of human cultured cells by tardigrade-unique protein.</title>
        <authorList>
            <person name="Hashimoto T."/>
            <person name="Horikawa D.D."/>
            <person name="Saito Y."/>
            <person name="Kuwahara H."/>
            <person name="Kozuka-Hata H."/>
            <person name="Shin-I T."/>
            <person name="Minakuchi Y."/>
            <person name="Ohishi K."/>
            <person name="Motoyama A."/>
            <person name="Aizu T."/>
            <person name="Enomoto A."/>
            <person name="Kondo K."/>
            <person name="Tanaka S."/>
            <person name="Hara Y."/>
            <person name="Koshikawa S."/>
            <person name="Sagara H."/>
            <person name="Miura T."/>
            <person name="Yokobori S."/>
            <person name="Miyagawa K."/>
            <person name="Suzuki Y."/>
            <person name="Kubo T."/>
            <person name="Oyama M."/>
            <person name="Kohara Y."/>
            <person name="Fujiyama A."/>
            <person name="Arakawa K."/>
            <person name="Katayama T."/>
            <person name="Toyoda A."/>
            <person name="Kunieda T."/>
        </authorList>
    </citation>
    <scope>NUCLEOTIDE SEQUENCE [LARGE SCALE GENOMIC DNA]</scope>
    <source>
        <strain evidence="4 5">YOKOZUNA-1</strain>
    </source>
</reference>
<feature type="compositionally biased region" description="Low complexity" evidence="2">
    <location>
        <begin position="85"/>
        <end position="95"/>
    </location>
</feature>
<dbReference type="Gene3D" id="1.10.8.10">
    <property type="entry name" value="DNA helicase RuvA subunit, C-terminal domain"/>
    <property type="match status" value="1"/>
</dbReference>
<dbReference type="OrthoDB" id="6093553at2759"/>
<dbReference type="PANTHER" id="PTHR31993">
    <property type="entry name" value="UBA-LIKE DOMAIN-CONTAINING PROTEIN 2"/>
    <property type="match status" value="1"/>
</dbReference>
<evidence type="ECO:0000256" key="1">
    <source>
        <dbReference type="ARBA" id="ARBA00006090"/>
    </source>
</evidence>
<organism evidence="4 5">
    <name type="scientific">Ramazzottius varieornatus</name>
    <name type="common">Water bear</name>
    <name type="synonym">Tardigrade</name>
    <dbReference type="NCBI Taxonomy" id="947166"/>
    <lineage>
        <taxon>Eukaryota</taxon>
        <taxon>Metazoa</taxon>
        <taxon>Ecdysozoa</taxon>
        <taxon>Tardigrada</taxon>
        <taxon>Eutardigrada</taxon>
        <taxon>Parachela</taxon>
        <taxon>Hypsibioidea</taxon>
        <taxon>Ramazzottiidae</taxon>
        <taxon>Ramazzottius</taxon>
    </lineage>
</organism>
<feature type="domain" description="UBA-like" evidence="3">
    <location>
        <begin position="4"/>
        <end position="45"/>
    </location>
</feature>
<evidence type="ECO:0000313" key="4">
    <source>
        <dbReference type="EMBL" id="GAU96800.1"/>
    </source>
</evidence>
<comment type="caution">
    <text evidence="4">The sequence shown here is derived from an EMBL/GenBank/DDBJ whole genome shotgun (WGS) entry which is preliminary data.</text>
</comment>
<dbReference type="InterPro" id="IPR054109">
    <property type="entry name" value="UBA_8"/>
</dbReference>
<evidence type="ECO:0000259" key="3">
    <source>
        <dbReference type="Pfam" id="PF22566"/>
    </source>
</evidence>
<dbReference type="InterPro" id="IPR039310">
    <property type="entry name" value="UBALD1/2"/>
</dbReference>
<protein>
    <recommendedName>
        <fullName evidence="3">UBA-like domain-containing protein</fullName>
    </recommendedName>
</protein>